<dbReference type="CDD" id="cd00167">
    <property type="entry name" value="SANT"/>
    <property type="match status" value="1"/>
</dbReference>
<evidence type="ECO:0000313" key="2">
    <source>
        <dbReference type="Proteomes" id="UP000037210"/>
    </source>
</evidence>
<sequence length="113" mass="12520">MPRPAKWTEDEVSRLTRLYPSEIGFEEIVDAFPGRTPNAVRLKASRLGLKRPTIPAALLRSSTVLLCSEGNGDSMGYLFRCGECSSWMQLREDDEVKGVVVCGNCGAKCYFIT</sequence>
<evidence type="ECO:0000313" key="1">
    <source>
        <dbReference type="EMBL" id="KON30751.1"/>
    </source>
</evidence>
<comment type="caution">
    <text evidence="1">The sequence shown here is derived from an EMBL/GenBank/DDBJ whole genome shotgun (WGS) entry which is preliminary data.</text>
</comment>
<dbReference type="EMBL" id="LFWZ01000022">
    <property type="protein sequence ID" value="KON30751.1"/>
    <property type="molecule type" value="Genomic_DNA"/>
</dbReference>
<dbReference type="Proteomes" id="UP000037210">
    <property type="component" value="Unassembled WGS sequence"/>
</dbReference>
<protein>
    <recommendedName>
        <fullName evidence="3">Myb-like domain-containing protein</fullName>
    </recommendedName>
</protein>
<accession>A0A0M0BR79</accession>
<organism evidence="1 2">
    <name type="scientific">miscellaneous Crenarchaeota group-15 archaeon DG-45</name>
    <dbReference type="NCBI Taxonomy" id="1685127"/>
    <lineage>
        <taxon>Archaea</taxon>
        <taxon>Candidatus Bathyarchaeota</taxon>
        <taxon>MCG-15</taxon>
    </lineage>
</organism>
<name>A0A0M0BR79_9ARCH</name>
<evidence type="ECO:0008006" key="3">
    <source>
        <dbReference type="Google" id="ProtNLM"/>
    </source>
</evidence>
<reference evidence="1 2" key="1">
    <citation type="submission" date="2015-06" db="EMBL/GenBank/DDBJ databases">
        <title>New insights into the roles of widespread benthic archaea in carbon and nitrogen cycling.</title>
        <authorList>
            <person name="Lazar C.S."/>
            <person name="Baker B.J."/>
            <person name="Seitz K.W."/>
            <person name="Hyde A.S."/>
            <person name="Dick G.J."/>
            <person name="Hinrichs K.-U."/>
            <person name="Teske A.P."/>
        </authorList>
    </citation>
    <scope>NUCLEOTIDE SEQUENCE [LARGE SCALE GENOMIC DNA]</scope>
    <source>
        <strain evidence="1">DG-45</strain>
    </source>
</reference>
<proteinExistence type="predicted"/>
<dbReference type="AlphaFoldDB" id="A0A0M0BR79"/>
<gene>
    <name evidence="1" type="ORF">AC482_03070</name>
</gene>
<dbReference type="InterPro" id="IPR001005">
    <property type="entry name" value="SANT/Myb"/>
</dbReference>